<evidence type="ECO:0000313" key="2">
    <source>
        <dbReference type="Proteomes" id="UP001430919"/>
    </source>
</evidence>
<reference evidence="1" key="1">
    <citation type="submission" date="2021-11" db="EMBL/GenBank/DDBJ databases">
        <title>Description of novel Flavobacterium species.</title>
        <authorList>
            <person name="Saticioglu I.B."/>
            <person name="Ay H."/>
            <person name="Altun S."/>
            <person name="Duman M."/>
        </authorList>
    </citation>
    <scope>NUCLEOTIDE SEQUENCE</scope>
    <source>
        <strain evidence="1">F-65</strain>
    </source>
</reference>
<proteinExistence type="predicted"/>
<evidence type="ECO:0008006" key="3">
    <source>
        <dbReference type="Google" id="ProtNLM"/>
    </source>
</evidence>
<protein>
    <recommendedName>
        <fullName evidence="3">DKNYY family protein</fullName>
    </recommendedName>
</protein>
<comment type="caution">
    <text evidence="1">The sequence shown here is derived from an EMBL/GenBank/DDBJ whole genome shotgun (WGS) entry which is preliminary data.</text>
</comment>
<name>A0ABS8N0H2_9FLAO</name>
<keyword evidence="2" id="KW-1185">Reference proteome</keyword>
<dbReference type="EMBL" id="JAJJMO010000001">
    <property type="protein sequence ID" value="MCC9074398.1"/>
    <property type="molecule type" value="Genomic_DNA"/>
</dbReference>
<gene>
    <name evidence="1" type="ORF">LNQ49_22650</name>
</gene>
<dbReference type="Proteomes" id="UP001430919">
    <property type="component" value="Unassembled WGS sequence"/>
</dbReference>
<organism evidence="1 2">
    <name type="scientific">Flavobacterium pisciphilum</name>
    <dbReference type="NCBI Taxonomy" id="2893755"/>
    <lineage>
        <taxon>Bacteria</taxon>
        <taxon>Pseudomonadati</taxon>
        <taxon>Bacteroidota</taxon>
        <taxon>Flavobacteriia</taxon>
        <taxon>Flavobacteriales</taxon>
        <taxon>Flavobacteriaceae</taxon>
        <taxon>Flavobacterium</taxon>
    </lineage>
</organism>
<evidence type="ECO:0000313" key="1">
    <source>
        <dbReference type="EMBL" id="MCC9074398.1"/>
    </source>
</evidence>
<sequence length="239" mass="27662">MKNFFLIVGLVCFYSCNAQIKKPNKPIAKVVTPVQSKQACGGDSNISFKEKDYWRSNSYYDGKQSYYNLNNAKNILTIRKEYSIKNGFLFFNKKIVDSLEIYFGASNGVFYNVGIIKGLPVSQNIIIANNPYPSMYGIRYSQNETVFRFLNYNSTLINGAGNLKKYYYSQWNGKTQAYSKEILKEEGEVKNNFKFGEWKYYNKNGSIDSTKTYTLKDSVDVRFPHCIFNKNEPCYSEDK</sequence>
<accession>A0ABS8N0H2</accession>
<dbReference type="RefSeq" id="WP_229991209.1">
    <property type="nucleotide sequence ID" value="NZ_JAJJMO010000001.1"/>
</dbReference>